<evidence type="ECO:0000256" key="6">
    <source>
        <dbReference type="ARBA" id="ARBA00023136"/>
    </source>
</evidence>
<dbReference type="Pfam" id="PF00664">
    <property type="entry name" value="ABC_membrane"/>
    <property type="match status" value="1"/>
</dbReference>
<evidence type="ECO:0000313" key="10">
    <source>
        <dbReference type="EMBL" id="MFD2421328.1"/>
    </source>
</evidence>
<keyword evidence="2 7" id="KW-0812">Transmembrane</keyword>
<evidence type="ECO:0000256" key="3">
    <source>
        <dbReference type="ARBA" id="ARBA00022741"/>
    </source>
</evidence>
<proteinExistence type="predicted"/>
<dbReference type="SUPFAM" id="SSF52540">
    <property type="entry name" value="P-loop containing nucleoside triphosphate hydrolases"/>
    <property type="match status" value="1"/>
</dbReference>
<feature type="transmembrane region" description="Helical" evidence="7">
    <location>
        <begin position="31"/>
        <end position="52"/>
    </location>
</feature>
<evidence type="ECO:0000256" key="5">
    <source>
        <dbReference type="ARBA" id="ARBA00022989"/>
    </source>
</evidence>
<feature type="transmembrane region" description="Helical" evidence="7">
    <location>
        <begin position="64"/>
        <end position="85"/>
    </location>
</feature>
<evidence type="ECO:0000256" key="7">
    <source>
        <dbReference type="SAM" id="Phobius"/>
    </source>
</evidence>
<sequence length="588" mass="63573">MTLTSEQETDTDPRVPPRRIFALFRPYRYRLAWLLTLLVAQAGLGVLAPLFLREIIDTALPHRDTVLLSLLALGMIVSSVGSGAMGVATTSVANTIGQLVMNDLRVSVYGHLQRMSLGFFTQTRSGEVLSRVFNDVGGVDNVVNTTVNSVVSNGITTLAIAAVLFVLDWQLAILGLVVVPVFLVFTLRLGGKRRALARGRQTRLARLTTLVEESLSVAGVLLTKTMGNERELRDRFAAESREISRLERQSALAGRWQMASRRMALTCVPALVYWLAGLALAGGASPTTIGTVVAFTSMLNRLVGPATAMQTVGQNFSASTALFARIFEVLDLPVAIVDAADAKQLEVQRGTVRLSGVSFRYEETPTLSDIDLEIPGGTTTALVGSTGSGKTTLAYLVARLYEPTDGKVLIDGVDVRDVKLESLAGAVGLVSQETYLFHATVRENLRFAKPGATDEEIEQAARAAHIHETLAGLPDGYDTVVGQRGYRFSGGEKQRMAIARILLRNPPILILDEATSALDNRTERSVQAELDRLAAHRTTITIAHRLSTVEKADQIAVLDHGRIVERGTHAELLALDGRYATLVRAARA</sequence>
<feature type="transmembrane region" description="Helical" evidence="7">
    <location>
        <begin position="158"/>
        <end position="185"/>
    </location>
</feature>
<evidence type="ECO:0000259" key="8">
    <source>
        <dbReference type="PROSITE" id="PS50893"/>
    </source>
</evidence>
<keyword evidence="4 10" id="KW-0067">ATP-binding</keyword>
<dbReference type="EMBL" id="JBHUKR010000021">
    <property type="protein sequence ID" value="MFD2421328.1"/>
    <property type="molecule type" value="Genomic_DNA"/>
</dbReference>
<feature type="transmembrane region" description="Helical" evidence="7">
    <location>
        <begin position="263"/>
        <end position="284"/>
    </location>
</feature>
<keyword evidence="3" id="KW-0547">Nucleotide-binding</keyword>
<evidence type="ECO:0000259" key="9">
    <source>
        <dbReference type="PROSITE" id="PS50929"/>
    </source>
</evidence>
<dbReference type="PROSITE" id="PS50893">
    <property type="entry name" value="ABC_TRANSPORTER_2"/>
    <property type="match status" value="1"/>
</dbReference>
<dbReference type="Proteomes" id="UP001597417">
    <property type="component" value="Unassembled WGS sequence"/>
</dbReference>
<keyword evidence="11" id="KW-1185">Reference proteome</keyword>
<evidence type="ECO:0000256" key="4">
    <source>
        <dbReference type="ARBA" id="ARBA00022840"/>
    </source>
</evidence>
<dbReference type="SUPFAM" id="SSF90123">
    <property type="entry name" value="ABC transporter transmembrane region"/>
    <property type="match status" value="1"/>
</dbReference>
<evidence type="ECO:0000256" key="2">
    <source>
        <dbReference type="ARBA" id="ARBA00022692"/>
    </source>
</evidence>
<name>A0ABW5G1Z2_9PSEU</name>
<dbReference type="CDD" id="cd18550">
    <property type="entry name" value="ABC_6TM_exporter_like"/>
    <property type="match status" value="1"/>
</dbReference>
<feature type="domain" description="ABC transporter" evidence="8">
    <location>
        <begin position="352"/>
        <end position="585"/>
    </location>
</feature>
<dbReference type="InterPro" id="IPR003439">
    <property type="entry name" value="ABC_transporter-like_ATP-bd"/>
</dbReference>
<dbReference type="Gene3D" id="1.20.1560.10">
    <property type="entry name" value="ABC transporter type 1, transmembrane domain"/>
    <property type="match status" value="1"/>
</dbReference>
<dbReference type="InterPro" id="IPR027417">
    <property type="entry name" value="P-loop_NTPase"/>
</dbReference>
<evidence type="ECO:0000313" key="11">
    <source>
        <dbReference type="Proteomes" id="UP001597417"/>
    </source>
</evidence>
<gene>
    <name evidence="10" type="ORF">ACFSXZ_33860</name>
</gene>
<reference evidence="11" key="1">
    <citation type="journal article" date="2019" name="Int. J. Syst. Evol. Microbiol.">
        <title>The Global Catalogue of Microorganisms (GCM) 10K type strain sequencing project: providing services to taxonomists for standard genome sequencing and annotation.</title>
        <authorList>
            <consortium name="The Broad Institute Genomics Platform"/>
            <consortium name="The Broad Institute Genome Sequencing Center for Infectious Disease"/>
            <person name="Wu L."/>
            <person name="Ma J."/>
        </authorList>
    </citation>
    <scope>NUCLEOTIDE SEQUENCE [LARGE SCALE GENOMIC DNA]</scope>
    <source>
        <strain evidence="11">CGMCC 4.7645</strain>
    </source>
</reference>
<dbReference type="PROSITE" id="PS50929">
    <property type="entry name" value="ABC_TM1F"/>
    <property type="match status" value="1"/>
</dbReference>
<dbReference type="Pfam" id="PF00005">
    <property type="entry name" value="ABC_tran"/>
    <property type="match status" value="1"/>
</dbReference>
<comment type="caution">
    <text evidence="10">The sequence shown here is derived from an EMBL/GenBank/DDBJ whole genome shotgun (WGS) entry which is preliminary data.</text>
</comment>
<comment type="subcellular location">
    <subcellularLocation>
        <location evidence="1">Cell membrane</location>
        <topology evidence="1">Multi-pass membrane protein</topology>
    </subcellularLocation>
</comment>
<dbReference type="SMART" id="SM00382">
    <property type="entry name" value="AAA"/>
    <property type="match status" value="1"/>
</dbReference>
<feature type="domain" description="ABC transmembrane type-1" evidence="9">
    <location>
        <begin position="32"/>
        <end position="318"/>
    </location>
</feature>
<dbReference type="Gene3D" id="3.40.50.300">
    <property type="entry name" value="P-loop containing nucleotide triphosphate hydrolases"/>
    <property type="match status" value="1"/>
</dbReference>
<dbReference type="PANTHER" id="PTHR43394">
    <property type="entry name" value="ATP-DEPENDENT PERMEASE MDL1, MITOCHONDRIAL"/>
    <property type="match status" value="1"/>
</dbReference>
<dbReference type="GO" id="GO:0005524">
    <property type="term" value="F:ATP binding"/>
    <property type="evidence" value="ECO:0007669"/>
    <property type="project" value="UniProtKB-KW"/>
</dbReference>
<organism evidence="10 11">
    <name type="scientific">Amycolatopsis pigmentata</name>
    <dbReference type="NCBI Taxonomy" id="450801"/>
    <lineage>
        <taxon>Bacteria</taxon>
        <taxon>Bacillati</taxon>
        <taxon>Actinomycetota</taxon>
        <taxon>Actinomycetes</taxon>
        <taxon>Pseudonocardiales</taxon>
        <taxon>Pseudonocardiaceae</taxon>
        <taxon>Amycolatopsis</taxon>
    </lineage>
</organism>
<dbReference type="PROSITE" id="PS00211">
    <property type="entry name" value="ABC_TRANSPORTER_1"/>
    <property type="match status" value="1"/>
</dbReference>
<dbReference type="RefSeq" id="WP_378269831.1">
    <property type="nucleotide sequence ID" value="NZ_JBHUKR010000021.1"/>
</dbReference>
<dbReference type="InterPro" id="IPR039421">
    <property type="entry name" value="Type_1_exporter"/>
</dbReference>
<dbReference type="InterPro" id="IPR011527">
    <property type="entry name" value="ABC1_TM_dom"/>
</dbReference>
<dbReference type="PANTHER" id="PTHR43394:SF1">
    <property type="entry name" value="ATP-BINDING CASSETTE SUB-FAMILY B MEMBER 10, MITOCHONDRIAL"/>
    <property type="match status" value="1"/>
</dbReference>
<evidence type="ECO:0000256" key="1">
    <source>
        <dbReference type="ARBA" id="ARBA00004651"/>
    </source>
</evidence>
<keyword evidence="6 7" id="KW-0472">Membrane</keyword>
<dbReference type="InterPro" id="IPR017871">
    <property type="entry name" value="ABC_transporter-like_CS"/>
</dbReference>
<keyword evidence="5 7" id="KW-1133">Transmembrane helix</keyword>
<dbReference type="InterPro" id="IPR036640">
    <property type="entry name" value="ABC1_TM_sf"/>
</dbReference>
<accession>A0ABW5G1Z2</accession>
<dbReference type="InterPro" id="IPR003593">
    <property type="entry name" value="AAA+_ATPase"/>
</dbReference>
<protein>
    <submittedName>
        <fullName evidence="10">ABC transporter ATP-binding protein</fullName>
    </submittedName>
</protein>